<dbReference type="AlphaFoldDB" id="A0A1T4Z6J8"/>
<feature type="transmembrane region" description="Helical" evidence="1">
    <location>
        <begin position="50"/>
        <end position="70"/>
    </location>
</feature>
<organism evidence="2 3">
    <name type="scientific">Aeromicrobium choanae</name>
    <dbReference type="NCBI Taxonomy" id="1736691"/>
    <lineage>
        <taxon>Bacteria</taxon>
        <taxon>Bacillati</taxon>
        <taxon>Actinomycetota</taxon>
        <taxon>Actinomycetes</taxon>
        <taxon>Propionibacteriales</taxon>
        <taxon>Nocardioidaceae</taxon>
        <taxon>Aeromicrobium</taxon>
    </lineage>
</organism>
<dbReference type="RefSeq" id="WP_078700727.1">
    <property type="nucleotide sequence ID" value="NZ_LT796768.1"/>
</dbReference>
<proteinExistence type="predicted"/>
<keyword evidence="1" id="KW-0812">Transmembrane</keyword>
<keyword evidence="1" id="KW-1133">Transmembrane helix</keyword>
<dbReference type="Proteomes" id="UP000191040">
    <property type="component" value="Chromosome I"/>
</dbReference>
<evidence type="ECO:0000313" key="3">
    <source>
        <dbReference type="Proteomes" id="UP000191040"/>
    </source>
</evidence>
<dbReference type="EMBL" id="LT796768">
    <property type="protein sequence ID" value="SKB09652.1"/>
    <property type="molecule type" value="Genomic_DNA"/>
</dbReference>
<evidence type="ECO:0000313" key="2">
    <source>
        <dbReference type="EMBL" id="SKB09652.1"/>
    </source>
</evidence>
<accession>A0A1T4Z6J8</accession>
<evidence type="ECO:0008006" key="4">
    <source>
        <dbReference type="Google" id="ProtNLM"/>
    </source>
</evidence>
<protein>
    <recommendedName>
        <fullName evidence="4">Cell division protein FtsB</fullName>
    </recommendedName>
</protein>
<sequence length="153" mass="16079">MSTATSPRALSRSAAARSSALASGLAARGRDARDVGLKLVGPVRVRARRAPFVVVVLSILAAGLVGLILLSTAMQAQAFKIDELQQRSTLLQAQREQLATEVDRMQSPSGLADRALSEGMVPNANPVFLRLADGKVIGEPVPAEPDTNVRRAG</sequence>
<gene>
    <name evidence="2" type="ORF">SAMN06295964_2813</name>
</gene>
<reference evidence="3" key="1">
    <citation type="submission" date="2017-02" db="EMBL/GenBank/DDBJ databases">
        <authorList>
            <person name="Varghese N."/>
            <person name="Submissions S."/>
        </authorList>
    </citation>
    <scope>NUCLEOTIDE SEQUENCE [LARGE SCALE GENOMIC DNA]</scope>
    <source>
        <strain evidence="3">9H-4</strain>
    </source>
</reference>
<keyword evidence="1" id="KW-0472">Membrane</keyword>
<dbReference type="STRING" id="1736691.SAMN06295964_2813"/>
<dbReference type="OrthoDB" id="4792842at2"/>
<evidence type="ECO:0000256" key="1">
    <source>
        <dbReference type="SAM" id="Phobius"/>
    </source>
</evidence>
<keyword evidence="3" id="KW-1185">Reference proteome</keyword>
<name>A0A1T4Z6J8_9ACTN</name>